<accession>A0ACC1PP27</accession>
<organism evidence="1 2">
    <name type="scientific">Trametes sanguinea</name>
    <dbReference type="NCBI Taxonomy" id="158606"/>
    <lineage>
        <taxon>Eukaryota</taxon>
        <taxon>Fungi</taxon>
        <taxon>Dikarya</taxon>
        <taxon>Basidiomycota</taxon>
        <taxon>Agaricomycotina</taxon>
        <taxon>Agaricomycetes</taxon>
        <taxon>Polyporales</taxon>
        <taxon>Polyporaceae</taxon>
        <taxon>Trametes</taxon>
    </lineage>
</organism>
<name>A0ACC1PP27_9APHY</name>
<keyword evidence="2" id="KW-1185">Reference proteome</keyword>
<evidence type="ECO:0000313" key="1">
    <source>
        <dbReference type="EMBL" id="KAJ2997960.1"/>
    </source>
</evidence>
<evidence type="ECO:0000313" key="2">
    <source>
        <dbReference type="Proteomes" id="UP001144978"/>
    </source>
</evidence>
<reference evidence="1" key="1">
    <citation type="submission" date="2022-08" db="EMBL/GenBank/DDBJ databases">
        <title>Genome Sequence of Pycnoporus sanguineus.</title>
        <authorList>
            <person name="Buettner E."/>
        </authorList>
    </citation>
    <scope>NUCLEOTIDE SEQUENCE</scope>
    <source>
        <strain evidence="1">CG-C14</strain>
    </source>
</reference>
<protein>
    <submittedName>
        <fullName evidence="1">Uncharacterized protein</fullName>
    </submittedName>
</protein>
<proteinExistence type="predicted"/>
<sequence length="112" mass="12130">MSKGSASSSGAAGGFSRPVARVFGKAAPPQETEQTRPLDDHGLFQLQKAQIEQQDMYAAQLATILQRDKLIGLAIHQEVSEQIEELDKLSNDVDRVGDKLTGAKRQLNRLGG</sequence>
<comment type="caution">
    <text evidence="1">The sequence shown here is derived from an EMBL/GenBank/DDBJ whole genome shotgun (WGS) entry which is preliminary data.</text>
</comment>
<gene>
    <name evidence="1" type="ORF">NUW54_g7079</name>
</gene>
<dbReference type="Proteomes" id="UP001144978">
    <property type="component" value="Unassembled WGS sequence"/>
</dbReference>
<dbReference type="EMBL" id="JANSHE010001983">
    <property type="protein sequence ID" value="KAJ2997960.1"/>
    <property type="molecule type" value="Genomic_DNA"/>
</dbReference>